<feature type="non-terminal residue" evidence="3">
    <location>
        <position position="1"/>
    </location>
</feature>
<keyword evidence="4" id="KW-1185">Reference proteome</keyword>
<evidence type="ECO:0000256" key="1">
    <source>
        <dbReference type="SAM" id="MobiDB-lite"/>
    </source>
</evidence>
<dbReference type="EMBL" id="CATQJA010002710">
    <property type="protein sequence ID" value="CAJ0587296.1"/>
    <property type="molecule type" value="Genomic_DNA"/>
</dbReference>
<dbReference type="Pfam" id="PF07914">
    <property type="entry name" value="DUF1679"/>
    <property type="match status" value="2"/>
</dbReference>
<proteinExistence type="predicted"/>
<dbReference type="InterPro" id="IPR011009">
    <property type="entry name" value="Kinase-like_dom_sf"/>
</dbReference>
<dbReference type="Proteomes" id="UP001177023">
    <property type="component" value="Unassembled WGS sequence"/>
</dbReference>
<evidence type="ECO:0000259" key="2">
    <source>
        <dbReference type="SMART" id="SM00587"/>
    </source>
</evidence>
<feature type="domain" description="CHK kinase-like" evidence="2">
    <location>
        <begin position="128"/>
        <end position="313"/>
    </location>
</feature>
<dbReference type="SUPFAM" id="SSF56112">
    <property type="entry name" value="Protein kinase-like (PK-like)"/>
    <property type="match status" value="1"/>
</dbReference>
<comment type="caution">
    <text evidence="3">The sequence shown here is derived from an EMBL/GenBank/DDBJ whole genome shotgun (WGS) entry which is preliminary data.</text>
</comment>
<reference evidence="3" key="1">
    <citation type="submission" date="2023-06" db="EMBL/GenBank/DDBJ databases">
        <authorList>
            <person name="Delattre M."/>
        </authorList>
    </citation>
    <scope>NUCLEOTIDE SEQUENCE</scope>
    <source>
        <strain evidence="3">AF72</strain>
    </source>
</reference>
<feature type="region of interest" description="Disordered" evidence="1">
    <location>
        <begin position="435"/>
        <end position="463"/>
    </location>
</feature>
<organism evidence="3 4">
    <name type="scientific">Mesorhabditis spiculigera</name>
    <dbReference type="NCBI Taxonomy" id="96644"/>
    <lineage>
        <taxon>Eukaryota</taxon>
        <taxon>Metazoa</taxon>
        <taxon>Ecdysozoa</taxon>
        <taxon>Nematoda</taxon>
        <taxon>Chromadorea</taxon>
        <taxon>Rhabditida</taxon>
        <taxon>Rhabditina</taxon>
        <taxon>Rhabditomorpha</taxon>
        <taxon>Rhabditoidea</taxon>
        <taxon>Rhabditidae</taxon>
        <taxon>Mesorhabditinae</taxon>
        <taxon>Mesorhabditis</taxon>
    </lineage>
</organism>
<dbReference type="PANTHER" id="PTHR23020">
    <property type="entry name" value="UNCHARACTERIZED NUCLEAR HORMONE RECEPTOR-RELATED"/>
    <property type="match status" value="1"/>
</dbReference>
<dbReference type="Gene3D" id="3.90.1200.10">
    <property type="match status" value="1"/>
</dbReference>
<name>A0AA36DJ25_9BILA</name>
<evidence type="ECO:0000313" key="3">
    <source>
        <dbReference type="EMBL" id="CAJ0587296.1"/>
    </source>
</evidence>
<dbReference type="SMART" id="SM00587">
    <property type="entry name" value="CHK"/>
    <property type="match status" value="1"/>
</dbReference>
<dbReference type="InterPro" id="IPR052961">
    <property type="entry name" value="Oxido-Kinase-like_Enzymes"/>
</dbReference>
<sequence>MGLAGAARPILETPLTLEMLEADLRAALETDATFGPAIAIKQIGKGAGFISKMAKVEFDWQGNPEETQRLPKAAVVKIVGEAAKANLSDTELQFFSADREAFGIAPDLRIPKFYCGRKYGQDRLELGYLAEEFSAGQMRHIYEQVEETGVLDVLDEMAKLAAYSRNHPETLDKWTNTGIETLLRGGRTLESINLRLENMKNIYPELAPDCDRMLNKTPRIFGDFEDFLKFRLSTSAYCVLCHGDLWTPNILWNTTDGGFRLAVILDWQLANTGSPTEDLVYFLHSALSATEYPEKIKYYLSHYYNKLAGAIKGPMPWHDFDQFVKAYEMSYVLSVSVLVPWYAQEKEELLGDNRVALFLFAVAVTVSARNAVQPVRMTTPEGTLIGGRRNTLRPRGSRQPEIYAHPIEGYRLTTPHDAEIGQDCDNYRHETIGAAEEGENVRDHTLPTPIPEKPENLHHGPTHPPKGIVQDLADISGEPAERWTHVCKWCVSSSPEKAKSCCAANERLLFCAMFMAVCEHI</sequence>
<dbReference type="InterPro" id="IPR012877">
    <property type="entry name" value="Dhs-27"/>
</dbReference>
<accession>A0AA36DJ25</accession>
<evidence type="ECO:0000313" key="4">
    <source>
        <dbReference type="Proteomes" id="UP001177023"/>
    </source>
</evidence>
<gene>
    <name evidence="3" type="ORF">MSPICULIGERA_LOCUS25271</name>
</gene>
<protein>
    <recommendedName>
        <fullName evidence="2">CHK kinase-like domain-containing protein</fullName>
    </recommendedName>
</protein>
<dbReference type="PANTHER" id="PTHR23020:SF41">
    <property type="entry name" value="AMINOGLYCOSIDE PHOSPHOTRANSFERASE DOMAIN-CONTAINING PROTEIN"/>
    <property type="match status" value="1"/>
</dbReference>
<dbReference type="InterPro" id="IPR015897">
    <property type="entry name" value="CHK_kinase-like"/>
</dbReference>
<dbReference type="AlphaFoldDB" id="A0AA36DJ25"/>